<dbReference type="Gene3D" id="1.10.287.130">
    <property type="match status" value="1"/>
</dbReference>
<dbReference type="InterPro" id="IPR050469">
    <property type="entry name" value="Diguanylate_Cyclase"/>
</dbReference>
<dbReference type="Gene3D" id="3.30.70.270">
    <property type="match status" value="1"/>
</dbReference>
<dbReference type="PANTHER" id="PTHR45138">
    <property type="entry name" value="REGULATORY COMPONENTS OF SENSORY TRANSDUCTION SYSTEM"/>
    <property type="match status" value="1"/>
</dbReference>
<dbReference type="Pfam" id="PF00990">
    <property type="entry name" value="GGDEF"/>
    <property type="match status" value="1"/>
</dbReference>
<evidence type="ECO:0000259" key="5">
    <source>
        <dbReference type="PROSITE" id="PS50110"/>
    </source>
</evidence>
<feature type="domain" description="GGDEF" evidence="6">
    <location>
        <begin position="359"/>
        <end position="490"/>
    </location>
</feature>
<dbReference type="PROSITE" id="PS50887">
    <property type="entry name" value="GGDEF"/>
    <property type="match status" value="1"/>
</dbReference>
<dbReference type="SMART" id="SM00388">
    <property type="entry name" value="HisKA"/>
    <property type="match status" value="1"/>
</dbReference>
<dbReference type="InterPro" id="IPR029787">
    <property type="entry name" value="Nucleotide_cyclase"/>
</dbReference>
<dbReference type="Proteomes" id="UP000319023">
    <property type="component" value="Unassembled WGS sequence"/>
</dbReference>
<accession>A0A520LQT7</accession>
<dbReference type="InterPro" id="IPR003661">
    <property type="entry name" value="HisK_dim/P_dom"/>
</dbReference>
<dbReference type="GO" id="GO:0005886">
    <property type="term" value="C:plasma membrane"/>
    <property type="evidence" value="ECO:0007669"/>
    <property type="project" value="TreeGrafter"/>
</dbReference>
<protein>
    <submittedName>
        <fullName evidence="7">Diguanylate cyclase</fullName>
    </submittedName>
</protein>
<evidence type="ECO:0000313" key="7">
    <source>
        <dbReference type="EMBL" id="RZO10548.1"/>
    </source>
</evidence>
<dbReference type="InterPro" id="IPR036097">
    <property type="entry name" value="HisK_dim/P_sf"/>
</dbReference>
<dbReference type="SMART" id="SM00267">
    <property type="entry name" value="GGDEF"/>
    <property type="match status" value="1"/>
</dbReference>
<dbReference type="Pfam" id="PF00072">
    <property type="entry name" value="Response_reg"/>
    <property type="match status" value="1"/>
</dbReference>
<dbReference type="PROSITE" id="PS50110">
    <property type="entry name" value="RESPONSE_REGULATORY"/>
    <property type="match status" value="1"/>
</dbReference>
<dbReference type="AlphaFoldDB" id="A0A520LQT7"/>
<feature type="modified residue" description="4-aspartylphosphate" evidence="4">
    <location>
        <position position="241"/>
    </location>
</feature>
<comment type="catalytic activity">
    <reaction evidence="3">
        <text>2 GTP = 3',3'-c-di-GMP + 2 diphosphate</text>
        <dbReference type="Rhea" id="RHEA:24898"/>
        <dbReference type="ChEBI" id="CHEBI:33019"/>
        <dbReference type="ChEBI" id="CHEBI:37565"/>
        <dbReference type="ChEBI" id="CHEBI:58805"/>
        <dbReference type="EC" id="2.7.7.65"/>
    </reaction>
</comment>
<dbReference type="InterPro" id="IPR000160">
    <property type="entry name" value="GGDEF_dom"/>
</dbReference>
<dbReference type="CDD" id="cd00082">
    <property type="entry name" value="HisKA"/>
    <property type="match status" value="1"/>
</dbReference>
<name>A0A520LQT7_9GAMM</name>
<dbReference type="SUPFAM" id="SSF52172">
    <property type="entry name" value="CheY-like"/>
    <property type="match status" value="1"/>
</dbReference>
<proteinExistence type="predicted"/>
<dbReference type="InterPro" id="IPR043128">
    <property type="entry name" value="Rev_trsase/Diguanyl_cyclase"/>
</dbReference>
<dbReference type="GO" id="GO:0043709">
    <property type="term" value="P:cell adhesion involved in single-species biofilm formation"/>
    <property type="evidence" value="ECO:0007669"/>
    <property type="project" value="TreeGrafter"/>
</dbReference>
<dbReference type="SUPFAM" id="SSF47384">
    <property type="entry name" value="Homodimeric domain of signal transducing histidine kinase"/>
    <property type="match status" value="1"/>
</dbReference>
<dbReference type="Gene3D" id="3.40.50.2300">
    <property type="match status" value="1"/>
</dbReference>
<evidence type="ECO:0000259" key="6">
    <source>
        <dbReference type="PROSITE" id="PS50887"/>
    </source>
</evidence>
<dbReference type="CDD" id="cd01949">
    <property type="entry name" value="GGDEF"/>
    <property type="match status" value="1"/>
</dbReference>
<dbReference type="PANTHER" id="PTHR45138:SF9">
    <property type="entry name" value="DIGUANYLATE CYCLASE DGCM-RELATED"/>
    <property type="match status" value="1"/>
</dbReference>
<dbReference type="GO" id="GO:0052621">
    <property type="term" value="F:diguanylate cyclase activity"/>
    <property type="evidence" value="ECO:0007669"/>
    <property type="project" value="UniProtKB-EC"/>
</dbReference>
<dbReference type="FunFam" id="3.30.70.270:FF:000001">
    <property type="entry name" value="Diguanylate cyclase domain protein"/>
    <property type="match status" value="1"/>
</dbReference>
<sequence>MMDKLTPKETSKGAEEIVLTQIKQDFITPANAIFDYVDMVEKVLHEADLQSDDEIEQIKSSCSHLIDQYEVAFVQNTGANADASKKSPEEYSELRHNLRTPLNAIIGYSEILMEDYEDDLEESTLEDFQQIINLARETETAIENFVDYIRGEAIDPKNDNSSNQLESAEALFKSLGDIEYSITLGDEIKESDILIVDDNVTNCEVLQRRLSMQGLTCRTAYDGNTAIAEVFKKTPDLILLDVILPDINGLELLKTFRKEHNSESLPVIMVSAFNDVDSISKCIQLGAQDYLPKPINGTILLAKVVAALERKFWREREKELVNKLHIQATTDQLTGIYNRRVIFEALDEAMDNSKQSKDRQFATIMFDIDFFKQVNDNYGHAGGDAVLISFAQLLQTEISSPNIVGRIGGEEFLAILYLDPDQAKEFCTKLIKKINSNVVNFDGTDIKVSSSGGVAFSTETETSADLTNKADERLYEAKKDGRNRFKLIDSELVGD</sequence>
<dbReference type="InterPro" id="IPR001789">
    <property type="entry name" value="Sig_transdc_resp-reg_receiver"/>
</dbReference>
<dbReference type="EMBL" id="SHBN01000055">
    <property type="protein sequence ID" value="RZO10548.1"/>
    <property type="molecule type" value="Genomic_DNA"/>
</dbReference>
<evidence type="ECO:0000256" key="3">
    <source>
        <dbReference type="ARBA" id="ARBA00034247"/>
    </source>
</evidence>
<evidence type="ECO:0000256" key="1">
    <source>
        <dbReference type="ARBA" id="ARBA00000085"/>
    </source>
</evidence>
<dbReference type="GO" id="GO:0000155">
    <property type="term" value="F:phosphorelay sensor kinase activity"/>
    <property type="evidence" value="ECO:0007669"/>
    <property type="project" value="InterPro"/>
</dbReference>
<keyword evidence="4" id="KW-0597">Phosphoprotein</keyword>
<comment type="caution">
    <text evidence="7">The sequence shown here is derived from an EMBL/GenBank/DDBJ whole genome shotgun (WGS) entry which is preliminary data.</text>
</comment>
<dbReference type="SMART" id="SM00448">
    <property type="entry name" value="REC"/>
    <property type="match status" value="1"/>
</dbReference>
<dbReference type="InterPro" id="IPR011006">
    <property type="entry name" value="CheY-like_superfamily"/>
</dbReference>
<dbReference type="NCBIfam" id="TIGR00254">
    <property type="entry name" value="GGDEF"/>
    <property type="match status" value="1"/>
</dbReference>
<organism evidence="7 8">
    <name type="scientific">SAR86 cluster bacterium</name>
    <dbReference type="NCBI Taxonomy" id="2030880"/>
    <lineage>
        <taxon>Bacteria</taxon>
        <taxon>Pseudomonadati</taxon>
        <taxon>Pseudomonadota</taxon>
        <taxon>Gammaproteobacteria</taxon>
        <taxon>SAR86 cluster</taxon>
    </lineage>
</organism>
<feature type="domain" description="Response regulatory" evidence="5">
    <location>
        <begin position="192"/>
        <end position="308"/>
    </location>
</feature>
<gene>
    <name evidence="7" type="ORF">EVB01_02960</name>
</gene>
<comment type="catalytic activity">
    <reaction evidence="1">
        <text>ATP + protein L-histidine = ADP + protein N-phospho-L-histidine.</text>
        <dbReference type="EC" id="2.7.13.3"/>
    </reaction>
</comment>
<dbReference type="GO" id="GO:1902201">
    <property type="term" value="P:negative regulation of bacterial-type flagellum-dependent cell motility"/>
    <property type="evidence" value="ECO:0007669"/>
    <property type="project" value="TreeGrafter"/>
</dbReference>
<reference evidence="7 8" key="1">
    <citation type="submission" date="2019-02" db="EMBL/GenBank/DDBJ databases">
        <title>Prokaryotic population dynamics and viral predation in marine succession experiment using metagenomics: the confinement effect.</title>
        <authorList>
            <person name="Haro-Moreno J.M."/>
            <person name="Rodriguez-Valera F."/>
            <person name="Lopez-Perez M."/>
        </authorList>
    </citation>
    <scope>NUCLEOTIDE SEQUENCE [LARGE SCALE GENOMIC DNA]</scope>
    <source>
        <strain evidence="7">MED-G168</strain>
    </source>
</reference>
<evidence type="ECO:0000256" key="2">
    <source>
        <dbReference type="ARBA" id="ARBA00001946"/>
    </source>
</evidence>
<comment type="cofactor">
    <cofactor evidence="2">
        <name>Mg(2+)</name>
        <dbReference type="ChEBI" id="CHEBI:18420"/>
    </cofactor>
</comment>
<evidence type="ECO:0000313" key="8">
    <source>
        <dbReference type="Proteomes" id="UP000319023"/>
    </source>
</evidence>
<dbReference type="SUPFAM" id="SSF55073">
    <property type="entry name" value="Nucleotide cyclase"/>
    <property type="match status" value="1"/>
</dbReference>
<evidence type="ECO:0000256" key="4">
    <source>
        <dbReference type="PROSITE-ProRule" id="PRU00169"/>
    </source>
</evidence>
<dbReference type="Pfam" id="PF00512">
    <property type="entry name" value="HisKA"/>
    <property type="match status" value="1"/>
</dbReference>